<evidence type="ECO:0000256" key="1">
    <source>
        <dbReference type="ARBA" id="ARBA00004651"/>
    </source>
</evidence>
<dbReference type="CDD" id="cd17473">
    <property type="entry name" value="MFS_arabinose_efflux_permease_like"/>
    <property type="match status" value="1"/>
</dbReference>
<feature type="transmembrane region" description="Helical" evidence="6">
    <location>
        <begin position="233"/>
        <end position="258"/>
    </location>
</feature>
<keyword evidence="2" id="KW-1003">Cell membrane</keyword>
<feature type="domain" description="Major facilitator superfamily (MFS) profile" evidence="7">
    <location>
        <begin position="9"/>
        <end position="387"/>
    </location>
</feature>
<feature type="transmembrane region" description="Helical" evidence="6">
    <location>
        <begin position="209"/>
        <end position="227"/>
    </location>
</feature>
<dbReference type="InterPro" id="IPR050189">
    <property type="entry name" value="MFS_Efflux_Transporters"/>
</dbReference>
<sequence>MTTRPAATTPSLIARGTVLAAAALTIMAAAIIAPSLPEMGKVFAGPGAELMVRLALTVTSLMIAVSAPVSGVVADRVGRRPLLVFSLVLYAICGTAGYFVGDLYLLLVTRALLGIAVGGVMTAVSATITDWFDGPRRAAFLGLQQAFASLGGVVFLPLAGLLATVSWRAPFWIYAVSAVVALFAVLAVQDAPRDKHASAPSQGRTTTGPVLGVYAVALVATLAFYMAPTQLPFLLGGFGAGPVVVGVVIAGSTVTSALGALGFPALRKRLSTTAITTTSVALLGVGWLLVGAAGNVVMVTAGLLVGGFGVGFAVPNLTMSLSELAPPDRRGRVLSGLVTGVFLGQFLSPLAVQPLIAATGVADAFTWTGIAMAAGAAIAAAGTRKRKENR</sequence>
<protein>
    <submittedName>
        <fullName evidence="8">Transporter</fullName>
    </submittedName>
</protein>
<feature type="transmembrane region" description="Helical" evidence="6">
    <location>
        <begin position="270"/>
        <end position="290"/>
    </location>
</feature>
<keyword evidence="4 6" id="KW-1133">Transmembrane helix</keyword>
<evidence type="ECO:0000313" key="8">
    <source>
        <dbReference type="EMBL" id="ALG12050.1"/>
    </source>
</evidence>
<evidence type="ECO:0000313" key="9">
    <source>
        <dbReference type="Proteomes" id="UP000063699"/>
    </source>
</evidence>
<evidence type="ECO:0000259" key="7">
    <source>
        <dbReference type="PROSITE" id="PS50850"/>
    </source>
</evidence>
<dbReference type="RefSeq" id="WP_054293946.1">
    <property type="nucleotide sequence ID" value="NZ_CP012752.1"/>
</dbReference>
<organism evidence="8 9">
    <name type="scientific">Kibdelosporangium phytohabitans</name>
    <dbReference type="NCBI Taxonomy" id="860235"/>
    <lineage>
        <taxon>Bacteria</taxon>
        <taxon>Bacillati</taxon>
        <taxon>Actinomycetota</taxon>
        <taxon>Actinomycetes</taxon>
        <taxon>Pseudonocardiales</taxon>
        <taxon>Pseudonocardiaceae</taxon>
        <taxon>Kibdelosporangium</taxon>
    </lineage>
</organism>
<keyword evidence="3 6" id="KW-0812">Transmembrane</keyword>
<dbReference type="InterPro" id="IPR005829">
    <property type="entry name" value="Sugar_transporter_CS"/>
</dbReference>
<evidence type="ECO:0000256" key="6">
    <source>
        <dbReference type="SAM" id="Phobius"/>
    </source>
</evidence>
<feature type="transmembrane region" description="Helical" evidence="6">
    <location>
        <begin position="107"/>
        <end position="128"/>
    </location>
</feature>
<keyword evidence="5 6" id="KW-0472">Membrane</keyword>
<evidence type="ECO:0000256" key="2">
    <source>
        <dbReference type="ARBA" id="ARBA00022475"/>
    </source>
</evidence>
<comment type="subcellular location">
    <subcellularLocation>
        <location evidence="1">Cell membrane</location>
        <topology evidence="1">Multi-pass membrane protein</topology>
    </subcellularLocation>
</comment>
<reference evidence="8 9" key="1">
    <citation type="submission" date="2015-07" db="EMBL/GenBank/DDBJ databases">
        <title>Genome sequencing of Kibdelosporangium phytohabitans.</title>
        <authorList>
            <person name="Qin S."/>
            <person name="Xing K."/>
        </authorList>
    </citation>
    <scope>NUCLEOTIDE SEQUENCE [LARGE SCALE GENOMIC DNA]</scope>
    <source>
        <strain evidence="8 9">KLBMP1111</strain>
    </source>
</reference>
<dbReference type="Proteomes" id="UP000063699">
    <property type="component" value="Chromosome"/>
</dbReference>
<dbReference type="Gene3D" id="1.20.1250.20">
    <property type="entry name" value="MFS general substrate transporter like domains"/>
    <property type="match status" value="1"/>
</dbReference>
<dbReference type="PROSITE" id="PS00216">
    <property type="entry name" value="SUGAR_TRANSPORT_1"/>
    <property type="match status" value="1"/>
</dbReference>
<feature type="transmembrane region" description="Helical" evidence="6">
    <location>
        <begin position="364"/>
        <end position="383"/>
    </location>
</feature>
<feature type="transmembrane region" description="Helical" evidence="6">
    <location>
        <begin position="81"/>
        <end position="101"/>
    </location>
</feature>
<dbReference type="InterPro" id="IPR011701">
    <property type="entry name" value="MFS"/>
</dbReference>
<dbReference type="PROSITE" id="PS50850">
    <property type="entry name" value="MFS"/>
    <property type="match status" value="1"/>
</dbReference>
<proteinExistence type="predicted"/>
<name>A0A0N9IB59_9PSEU</name>
<dbReference type="KEGG" id="kphy:AOZ06_38905"/>
<dbReference type="PANTHER" id="PTHR43124:SF3">
    <property type="entry name" value="CHLORAMPHENICOL EFFLUX PUMP RV0191"/>
    <property type="match status" value="1"/>
</dbReference>
<dbReference type="PANTHER" id="PTHR43124">
    <property type="entry name" value="PURINE EFFLUX PUMP PBUE"/>
    <property type="match status" value="1"/>
</dbReference>
<evidence type="ECO:0000256" key="4">
    <source>
        <dbReference type="ARBA" id="ARBA00022989"/>
    </source>
</evidence>
<evidence type="ECO:0000256" key="5">
    <source>
        <dbReference type="ARBA" id="ARBA00023136"/>
    </source>
</evidence>
<gene>
    <name evidence="8" type="ORF">AOZ06_38905</name>
</gene>
<accession>A0A0N9IB59</accession>
<evidence type="ECO:0000256" key="3">
    <source>
        <dbReference type="ARBA" id="ARBA00022692"/>
    </source>
</evidence>
<dbReference type="Pfam" id="PF07690">
    <property type="entry name" value="MFS_1"/>
    <property type="match status" value="1"/>
</dbReference>
<dbReference type="GO" id="GO:0005886">
    <property type="term" value="C:plasma membrane"/>
    <property type="evidence" value="ECO:0007669"/>
    <property type="project" value="UniProtKB-SubCell"/>
</dbReference>
<feature type="transmembrane region" description="Helical" evidence="6">
    <location>
        <begin position="140"/>
        <end position="165"/>
    </location>
</feature>
<feature type="transmembrane region" description="Helical" evidence="6">
    <location>
        <begin position="171"/>
        <end position="188"/>
    </location>
</feature>
<dbReference type="OrthoDB" id="9812221at2"/>
<keyword evidence="9" id="KW-1185">Reference proteome</keyword>
<dbReference type="InterPro" id="IPR020846">
    <property type="entry name" value="MFS_dom"/>
</dbReference>
<dbReference type="SUPFAM" id="SSF103473">
    <property type="entry name" value="MFS general substrate transporter"/>
    <property type="match status" value="1"/>
</dbReference>
<feature type="transmembrane region" description="Helical" evidence="6">
    <location>
        <begin position="333"/>
        <end position="352"/>
    </location>
</feature>
<dbReference type="AlphaFoldDB" id="A0A0N9IB59"/>
<dbReference type="InterPro" id="IPR036259">
    <property type="entry name" value="MFS_trans_sf"/>
</dbReference>
<dbReference type="STRING" id="860235.AOZ06_38905"/>
<feature type="transmembrane region" description="Helical" evidence="6">
    <location>
        <begin position="12"/>
        <end position="34"/>
    </location>
</feature>
<feature type="transmembrane region" description="Helical" evidence="6">
    <location>
        <begin position="54"/>
        <end position="74"/>
    </location>
</feature>
<dbReference type="GO" id="GO:0022857">
    <property type="term" value="F:transmembrane transporter activity"/>
    <property type="evidence" value="ECO:0007669"/>
    <property type="project" value="InterPro"/>
</dbReference>
<feature type="transmembrane region" description="Helical" evidence="6">
    <location>
        <begin position="296"/>
        <end position="321"/>
    </location>
</feature>
<dbReference type="EMBL" id="CP012752">
    <property type="protein sequence ID" value="ALG12050.1"/>
    <property type="molecule type" value="Genomic_DNA"/>
</dbReference>